<dbReference type="Proteomes" id="UP000196531">
    <property type="component" value="Unassembled WGS sequence"/>
</dbReference>
<proteinExistence type="predicted"/>
<evidence type="ECO:0000256" key="1">
    <source>
        <dbReference type="SAM" id="MobiDB-lite"/>
    </source>
</evidence>
<accession>A0A1Y5F718</accession>
<organism evidence="4 5">
    <name type="scientific">Halobacteriovorax marinus</name>
    <dbReference type="NCBI Taxonomy" id="97084"/>
    <lineage>
        <taxon>Bacteria</taxon>
        <taxon>Pseudomonadati</taxon>
        <taxon>Bdellovibrionota</taxon>
        <taxon>Bacteriovoracia</taxon>
        <taxon>Bacteriovoracales</taxon>
        <taxon>Halobacteriovoraceae</taxon>
        <taxon>Halobacteriovorax</taxon>
    </lineage>
</organism>
<dbReference type="Pfam" id="PF13519">
    <property type="entry name" value="VWA_2"/>
    <property type="match status" value="1"/>
</dbReference>
<evidence type="ECO:0000256" key="2">
    <source>
        <dbReference type="SAM" id="Phobius"/>
    </source>
</evidence>
<feature type="compositionally biased region" description="Polar residues" evidence="1">
    <location>
        <begin position="444"/>
        <end position="453"/>
    </location>
</feature>
<name>A0A1Y5F718_9BACT</name>
<feature type="transmembrane region" description="Helical" evidence="2">
    <location>
        <begin position="6"/>
        <end position="23"/>
    </location>
</feature>
<keyword evidence="2" id="KW-1133">Transmembrane helix</keyword>
<dbReference type="PROSITE" id="PS50234">
    <property type="entry name" value="VWFA"/>
    <property type="match status" value="1"/>
</dbReference>
<keyword evidence="2" id="KW-0812">Transmembrane</keyword>
<sequence length="597" mass="68112">MNFVYSNYIPLVILATVLIFFFTRRFEKGFFLWVEDHWFLKRSRASKLSSLLKFFAFALLLTSLLDLRGQEEKVETNIPDQKTIILIDKSASMLVEDVRPNRFKKAIMLARHFVKKAAGHQISIIVFSDTHKRVVPFTDDIDLLDSILGGLLDLNIAVGGSELSMAMKEAIGYFSLDKNYSGGNLLVFTDGEEHDSFKNMKLEKDVNLAIIGIGTLKGGPIPIRRRDGGFSGYKKHKGKQIKSALNEKFIQSFVNKTKNAKYWISLSYSLPTDEVLDFFRTRFQSKLSKGESRIRPVLAKNLLIPAVIIYIFSYLFSLGSTFSVMSSLVILMLITPVDKSYAQNKESGPVAQQTERFLEKMKNGKISEGEKLKLAENLLRLDKPEKAQLLYEEVIKDTAKHSNGTLINMATAYLKNKKFAKAVNIFDELKSRSNLSKQEKKIVENNTLRALNQKSSKKGKSGKDDKKSKDKKDKNKDKKESSESEGGNEGKDKKDQNDQESDQDKKKKNGKGKDKDKDKDKDKNKDQDDKQDGDSDKKDSDKKKKSVKDKENEIAKKRKMIKIPATLKQIMNDDRSLRKRHLKTTIGKDKRSERKDW</sequence>
<dbReference type="InterPro" id="IPR002035">
    <property type="entry name" value="VWF_A"/>
</dbReference>
<feature type="compositionally biased region" description="Basic and acidic residues" evidence="1">
    <location>
        <begin position="586"/>
        <end position="597"/>
    </location>
</feature>
<evidence type="ECO:0000259" key="3">
    <source>
        <dbReference type="PROSITE" id="PS50234"/>
    </source>
</evidence>
<dbReference type="SMART" id="SM00327">
    <property type="entry name" value="VWA"/>
    <property type="match status" value="1"/>
</dbReference>
<dbReference type="InterPro" id="IPR036465">
    <property type="entry name" value="vWFA_dom_sf"/>
</dbReference>
<dbReference type="CDD" id="cd00198">
    <property type="entry name" value="vWFA"/>
    <property type="match status" value="1"/>
</dbReference>
<dbReference type="Gene3D" id="1.25.40.10">
    <property type="entry name" value="Tetratricopeptide repeat domain"/>
    <property type="match status" value="1"/>
</dbReference>
<dbReference type="Gene3D" id="3.40.50.410">
    <property type="entry name" value="von Willebrand factor, type A domain"/>
    <property type="match status" value="1"/>
</dbReference>
<feature type="transmembrane region" description="Helical" evidence="2">
    <location>
        <begin position="302"/>
        <end position="335"/>
    </location>
</feature>
<comment type="caution">
    <text evidence="4">The sequence shown here is derived from an EMBL/GenBank/DDBJ whole genome shotgun (WGS) entry which is preliminary data.</text>
</comment>
<dbReference type="EMBL" id="MAAO01000016">
    <property type="protein sequence ID" value="OUR93050.1"/>
    <property type="molecule type" value="Genomic_DNA"/>
</dbReference>
<keyword evidence="2" id="KW-0472">Membrane</keyword>
<dbReference type="InterPro" id="IPR011990">
    <property type="entry name" value="TPR-like_helical_dom_sf"/>
</dbReference>
<dbReference type="SUPFAM" id="SSF48452">
    <property type="entry name" value="TPR-like"/>
    <property type="match status" value="1"/>
</dbReference>
<dbReference type="AlphaFoldDB" id="A0A1Y5F718"/>
<reference evidence="5" key="1">
    <citation type="journal article" date="2017" name="Proc. Natl. Acad. Sci. U.S.A.">
        <title>Simulation of Deepwater Horizon oil plume reveals substrate specialization within a complex community of hydrocarbon-degraders.</title>
        <authorList>
            <person name="Hu P."/>
            <person name="Dubinsky E.A."/>
            <person name="Probst A.J."/>
            <person name="Wang J."/>
            <person name="Sieber C.M.K."/>
            <person name="Tom L.M."/>
            <person name="Gardinali P."/>
            <person name="Banfield J.F."/>
            <person name="Atlas R.M."/>
            <person name="Andersen G.L."/>
        </authorList>
    </citation>
    <scope>NUCLEOTIDE SEQUENCE [LARGE SCALE GENOMIC DNA]</scope>
</reference>
<feature type="region of interest" description="Disordered" evidence="1">
    <location>
        <begin position="440"/>
        <end position="597"/>
    </location>
</feature>
<dbReference type="SUPFAM" id="SSF53300">
    <property type="entry name" value="vWA-like"/>
    <property type="match status" value="1"/>
</dbReference>
<evidence type="ECO:0000313" key="4">
    <source>
        <dbReference type="EMBL" id="OUR93050.1"/>
    </source>
</evidence>
<evidence type="ECO:0000313" key="5">
    <source>
        <dbReference type="Proteomes" id="UP000196531"/>
    </source>
</evidence>
<feature type="compositionally biased region" description="Basic and acidic residues" evidence="1">
    <location>
        <begin position="461"/>
        <end position="555"/>
    </location>
</feature>
<protein>
    <recommendedName>
        <fullName evidence="3">VWFA domain-containing protein</fullName>
    </recommendedName>
</protein>
<gene>
    <name evidence="4" type="ORF">A9Q84_21335</name>
</gene>
<feature type="domain" description="VWFA" evidence="3">
    <location>
        <begin position="82"/>
        <end position="214"/>
    </location>
</feature>